<evidence type="ECO:0000313" key="1">
    <source>
        <dbReference type="EMBL" id="NYF37967.1"/>
    </source>
</evidence>
<accession>A0A852UL57</accession>
<dbReference type="AlphaFoldDB" id="A0A852UL57"/>
<proteinExistence type="predicted"/>
<sequence>MNFFTIRFPQSHLMLGLGEPAWTPEVTDAEAMDAEVAGDAALCADALGPPASTSENTPAATTALIFVVAFMLFPSFSR</sequence>
<gene>
    <name evidence="1" type="ORF">HDA43_000126</name>
</gene>
<dbReference type="Proteomes" id="UP000576393">
    <property type="component" value="Unassembled WGS sequence"/>
</dbReference>
<name>A0A852UL57_9ACTN</name>
<protein>
    <submittedName>
        <fullName evidence="1">Uncharacterized protein</fullName>
    </submittedName>
</protein>
<comment type="caution">
    <text evidence="1">The sequence shown here is derived from an EMBL/GenBank/DDBJ whole genome shotgun (WGS) entry which is preliminary data.</text>
</comment>
<reference evidence="1 2" key="1">
    <citation type="submission" date="2020-07" db="EMBL/GenBank/DDBJ databases">
        <title>Sequencing the genomes of 1000 actinobacteria strains.</title>
        <authorList>
            <person name="Klenk H.-P."/>
        </authorList>
    </citation>
    <scope>NUCLEOTIDE SEQUENCE [LARGE SCALE GENOMIC DNA]</scope>
    <source>
        <strain evidence="1 2">DSM 45763</strain>
    </source>
</reference>
<dbReference type="EMBL" id="JACCCO010000001">
    <property type="protein sequence ID" value="NYF37967.1"/>
    <property type="molecule type" value="Genomic_DNA"/>
</dbReference>
<evidence type="ECO:0000313" key="2">
    <source>
        <dbReference type="Proteomes" id="UP000576393"/>
    </source>
</evidence>
<keyword evidence="2" id="KW-1185">Reference proteome</keyword>
<dbReference type="RefSeq" id="WP_179817796.1">
    <property type="nucleotide sequence ID" value="NZ_JACCCO010000001.1"/>
</dbReference>
<organism evidence="1 2">
    <name type="scientific">Streptosporangium sandarakinum</name>
    <dbReference type="NCBI Taxonomy" id="1260955"/>
    <lineage>
        <taxon>Bacteria</taxon>
        <taxon>Bacillati</taxon>
        <taxon>Actinomycetota</taxon>
        <taxon>Actinomycetes</taxon>
        <taxon>Streptosporangiales</taxon>
        <taxon>Streptosporangiaceae</taxon>
        <taxon>Streptosporangium</taxon>
    </lineage>
</organism>